<sequence>MTSETTVQSGLLALPFETREITTERLHLRPLTKADLEHRSQNYQKRSDVVRYLRWEAHDHDEPAKNLEHRIALERLSRDGDGLIFAVELCATDGSSEHRVIGDISLSVKSAKDAQAEIGWVFHPAVHGRGYATEAAKALLNVAFGELGAHRVYAELDAANEASARLCEILGMTREALLRDRDHVDGEWHDVAIFGLLADEFAAQPAG</sequence>
<name>A0A5B8M5W0_9MICO</name>
<proteinExistence type="inferred from homology"/>
<dbReference type="OrthoDB" id="9132139at2"/>
<accession>A0A5B8M5W0</accession>
<feature type="domain" description="N-acetyltransferase" evidence="4">
    <location>
        <begin position="26"/>
        <end position="200"/>
    </location>
</feature>
<evidence type="ECO:0000313" key="5">
    <source>
        <dbReference type="EMBL" id="QDZ15601.1"/>
    </source>
</evidence>
<evidence type="ECO:0000256" key="1">
    <source>
        <dbReference type="ARBA" id="ARBA00022679"/>
    </source>
</evidence>
<evidence type="ECO:0000256" key="2">
    <source>
        <dbReference type="ARBA" id="ARBA00023315"/>
    </source>
</evidence>
<dbReference type="CDD" id="cd04301">
    <property type="entry name" value="NAT_SF"/>
    <property type="match status" value="1"/>
</dbReference>
<dbReference type="GO" id="GO:0016747">
    <property type="term" value="F:acyltransferase activity, transferring groups other than amino-acyl groups"/>
    <property type="evidence" value="ECO:0007669"/>
    <property type="project" value="InterPro"/>
</dbReference>
<keyword evidence="6" id="KW-1185">Reference proteome</keyword>
<dbReference type="InterPro" id="IPR016181">
    <property type="entry name" value="Acyl_CoA_acyltransferase"/>
</dbReference>
<evidence type="ECO:0000256" key="3">
    <source>
        <dbReference type="ARBA" id="ARBA00038502"/>
    </source>
</evidence>
<dbReference type="Proteomes" id="UP000320216">
    <property type="component" value="Chromosome"/>
</dbReference>
<keyword evidence="2" id="KW-0012">Acyltransferase</keyword>
<evidence type="ECO:0000259" key="4">
    <source>
        <dbReference type="PROSITE" id="PS51186"/>
    </source>
</evidence>
<evidence type="ECO:0000313" key="6">
    <source>
        <dbReference type="Proteomes" id="UP000320216"/>
    </source>
</evidence>
<dbReference type="InterPro" id="IPR000182">
    <property type="entry name" value="GNAT_dom"/>
</dbReference>
<dbReference type="KEGG" id="huw:FPZ11_13285"/>
<dbReference type="Pfam" id="PF13302">
    <property type="entry name" value="Acetyltransf_3"/>
    <property type="match status" value="1"/>
</dbReference>
<gene>
    <name evidence="5" type="ORF">FPZ11_13285</name>
</gene>
<dbReference type="RefSeq" id="WP_146321635.1">
    <property type="nucleotide sequence ID" value="NZ_CP042305.1"/>
</dbReference>
<dbReference type="AlphaFoldDB" id="A0A5B8M5W0"/>
<keyword evidence="1 5" id="KW-0808">Transferase</keyword>
<comment type="similarity">
    <text evidence="3">Belongs to the acetyltransferase family. RimJ subfamily.</text>
</comment>
<dbReference type="PROSITE" id="PS51186">
    <property type="entry name" value="GNAT"/>
    <property type="match status" value="1"/>
</dbReference>
<dbReference type="PANTHER" id="PTHR43792:SF8">
    <property type="entry name" value="[RIBOSOMAL PROTEIN US5]-ALANINE N-ACETYLTRANSFERASE"/>
    <property type="match status" value="1"/>
</dbReference>
<dbReference type="Gene3D" id="3.40.630.30">
    <property type="match status" value="1"/>
</dbReference>
<protein>
    <submittedName>
        <fullName evidence="5">GNAT family N-acetyltransferase</fullName>
    </submittedName>
</protein>
<dbReference type="InterPro" id="IPR051531">
    <property type="entry name" value="N-acetyltransferase"/>
</dbReference>
<dbReference type="EMBL" id="CP042305">
    <property type="protein sequence ID" value="QDZ15601.1"/>
    <property type="molecule type" value="Genomic_DNA"/>
</dbReference>
<reference evidence="5 6" key="1">
    <citation type="submission" date="2019-07" db="EMBL/GenBank/DDBJ databases">
        <title>Full genome sequence of Humibacter sp. WJ7-1.</title>
        <authorList>
            <person name="Im W.-T."/>
        </authorList>
    </citation>
    <scope>NUCLEOTIDE SEQUENCE [LARGE SCALE GENOMIC DNA]</scope>
    <source>
        <strain evidence="5 6">WJ7-1</strain>
    </source>
</reference>
<organism evidence="5 6">
    <name type="scientific">Humibacter ginsenosidimutans</name>
    <dbReference type="NCBI Taxonomy" id="2599293"/>
    <lineage>
        <taxon>Bacteria</taxon>
        <taxon>Bacillati</taxon>
        <taxon>Actinomycetota</taxon>
        <taxon>Actinomycetes</taxon>
        <taxon>Micrococcales</taxon>
        <taxon>Microbacteriaceae</taxon>
        <taxon>Humibacter</taxon>
    </lineage>
</organism>
<dbReference type="SUPFAM" id="SSF55729">
    <property type="entry name" value="Acyl-CoA N-acyltransferases (Nat)"/>
    <property type="match status" value="1"/>
</dbReference>
<dbReference type="PANTHER" id="PTHR43792">
    <property type="entry name" value="GNAT FAMILY, PUTATIVE (AFU_ORTHOLOGUE AFUA_3G00765)-RELATED-RELATED"/>
    <property type="match status" value="1"/>
</dbReference>